<accession>A0ABU4AGB3</accession>
<keyword evidence="3" id="KW-0238">DNA-binding</keyword>
<dbReference type="SUPFAM" id="SSF56349">
    <property type="entry name" value="DNA breaking-rejoining enzymes"/>
    <property type="match status" value="1"/>
</dbReference>
<evidence type="ECO:0000259" key="6">
    <source>
        <dbReference type="PROSITE" id="PS51898"/>
    </source>
</evidence>
<organism evidence="7 8">
    <name type="scientific">Nitratireductor aquimarinus</name>
    <dbReference type="NCBI Taxonomy" id="889300"/>
    <lineage>
        <taxon>Bacteria</taxon>
        <taxon>Pseudomonadati</taxon>
        <taxon>Pseudomonadota</taxon>
        <taxon>Alphaproteobacteria</taxon>
        <taxon>Hyphomicrobiales</taxon>
        <taxon>Phyllobacteriaceae</taxon>
        <taxon>Nitratireductor</taxon>
    </lineage>
</organism>
<keyword evidence="8" id="KW-1185">Reference proteome</keyword>
<dbReference type="PROSITE" id="PS51898">
    <property type="entry name" value="TYR_RECOMBINASE"/>
    <property type="match status" value="1"/>
</dbReference>
<feature type="coiled-coil region" evidence="5">
    <location>
        <begin position="29"/>
        <end position="56"/>
    </location>
</feature>
<sequence length="504" mass="58108">MNDSANYVSLFQKNVGELRKYLLDPWPLSEERLQARRNYEEMLKNLKRRALAAQCDPDMIEPDFTALLNRFVNQNLDAETFLRQRDKVQAYERGRADMQAAIQMGAVPASFQASAHHSPAIPSQPDTTAAWHDPMAREARITPSVSEPEVPIDILEEPFANPPAPEADPLTFSQALQEYVEEDVTSGGNADARSAIQLVVQFLIDIMDDPVVARFDKRKVLELDQMLPDIPNRRNVPKEHAQTLAERYLYAKKHGWSRLDRLTETRLRNGYHNALSKFFDWLIERGHYPHPKPVFSHVSENNLTSLPRDSFDDSEIAKIFSQPLFTGCQSDKRIWQPGKYFIQSHLYWAYILLLLTGLRPGELGQLELNDIAERDGIHYLYLRGFDPSKGRVAKKDVKRFKTPSSQRLVPLHPLILDLGLLARVDELKQLGCPYLFPEWEPYPKPNGEMRWGQPITKSWQYLKKKTGIARKEVTLYSTRHWFADLIDNTKIKDVTRKRLMGHSP</sequence>
<keyword evidence="5" id="KW-0175">Coiled coil</keyword>
<keyword evidence="4" id="KW-0233">DNA recombination</keyword>
<evidence type="ECO:0000256" key="4">
    <source>
        <dbReference type="ARBA" id="ARBA00023172"/>
    </source>
</evidence>
<evidence type="ECO:0000256" key="2">
    <source>
        <dbReference type="ARBA" id="ARBA00022908"/>
    </source>
</evidence>
<feature type="domain" description="Tyr recombinase" evidence="6">
    <location>
        <begin position="305"/>
        <end position="504"/>
    </location>
</feature>
<evidence type="ECO:0000256" key="3">
    <source>
        <dbReference type="ARBA" id="ARBA00023125"/>
    </source>
</evidence>
<evidence type="ECO:0000256" key="1">
    <source>
        <dbReference type="ARBA" id="ARBA00008857"/>
    </source>
</evidence>
<dbReference type="Gene3D" id="1.10.443.10">
    <property type="entry name" value="Intergrase catalytic core"/>
    <property type="match status" value="1"/>
</dbReference>
<dbReference type="InterPro" id="IPR050090">
    <property type="entry name" value="Tyrosine_recombinase_XerCD"/>
</dbReference>
<gene>
    <name evidence="7" type="ORF">R2G56_03140</name>
</gene>
<reference evidence="7 8" key="1">
    <citation type="submission" date="2023-10" db="EMBL/GenBank/DDBJ databases">
        <authorList>
            <person name="Venkata Ramana C."/>
            <person name="Sasikala C."/>
            <person name="Dhurka M."/>
        </authorList>
    </citation>
    <scope>NUCLEOTIDE SEQUENCE [LARGE SCALE GENOMIC DNA]</scope>
    <source>
        <strain evidence="7 8">KCTC 32151</strain>
    </source>
</reference>
<dbReference type="EMBL" id="JAWLIP010000001">
    <property type="protein sequence ID" value="MDV6225272.1"/>
    <property type="molecule type" value="Genomic_DNA"/>
</dbReference>
<name>A0ABU4AGB3_9HYPH</name>
<comment type="caution">
    <text evidence="7">The sequence shown here is derived from an EMBL/GenBank/DDBJ whole genome shotgun (WGS) entry which is preliminary data.</text>
</comment>
<dbReference type="RefSeq" id="WP_317560407.1">
    <property type="nucleotide sequence ID" value="NZ_JAWLIP010000001.1"/>
</dbReference>
<dbReference type="CDD" id="cd01184">
    <property type="entry name" value="INT_C_like_1"/>
    <property type="match status" value="1"/>
</dbReference>
<dbReference type="InterPro" id="IPR011010">
    <property type="entry name" value="DNA_brk_join_enz"/>
</dbReference>
<dbReference type="InterPro" id="IPR002104">
    <property type="entry name" value="Integrase_catalytic"/>
</dbReference>
<dbReference type="Proteomes" id="UP001185659">
    <property type="component" value="Unassembled WGS sequence"/>
</dbReference>
<evidence type="ECO:0000313" key="7">
    <source>
        <dbReference type="EMBL" id="MDV6225272.1"/>
    </source>
</evidence>
<protein>
    <submittedName>
        <fullName evidence="7">Site-specific integrase</fullName>
    </submittedName>
</protein>
<evidence type="ECO:0000256" key="5">
    <source>
        <dbReference type="SAM" id="Coils"/>
    </source>
</evidence>
<keyword evidence="2" id="KW-0229">DNA integration</keyword>
<proteinExistence type="inferred from homology"/>
<dbReference type="PANTHER" id="PTHR30349:SF41">
    <property type="entry name" value="INTEGRASE_RECOMBINASE PROTEIN MJ0367-RELATED"/>
    <property type="match status" value="1"/>
</dbReference>
<evidence type="ECO:0000313" key="8">
    <source>
        <dbReference type="Proteomes" id="UP001185659"/>
    </source>
</evidence>
<dbReference type="InterPro" id="IPR013762">
    <property type="entry name" value="Integrase-like_cat_sf"/>
</dbReference>
<comment type="similarity">
    <text evidence="1">Belongs to the 'phage' integrase family.</text>
</comment>
<dbReference type="PANTHER" id="PTHR30349">
    <property type="entry name" value="PHAGE INTEGRASE-RELATED"/>
    <property type="match status" value="1"/>
</dbReference>